<dbReference type="SUPFAM" id="SSF52218">
    <property type="entry name" value="Flavoproteins"/>
    <property type="match status" value="1"/>
</dbReference>
<comment type="caution">
    <text evidence="3">The sequence shown here is derived from an EMBL/GenBank/DDBJ whole genome shotgun (WGS) entry which is preliminary data.</text>
</comment>
<dbReference type="PANTHER" id="PTHR30543:SF21">
    <property type="entry name" value="NAD(P)H-DEPENDENT FMN REDUCTASE LOT6"/>
    <property type="match status" value="1"/>
</dbReference>
<dbReference type="InterPro" id="IPR029039">
    <property type="entry name" value="Flavoprotein-like_sf"/>
</dbReference>
<gene>
    <name evidence="3" type="ORF">P4H66_25160</name>
</gene>
<evidence type="ECO:0000313" key="3">
    <source>
        <dbReference type="EMBL" id="MEC0243105.1"/>
    </source>
</evidence>
<proteinExistence type="inferred from homology"/>
<dbReference type="InterPro" id="IPR050712">
    <property type="entry name" value="NAD(P)H-dep_reductase"/>
</dbReference>
<dbReference type="Proteomes" id="UP001344632">
    <property type="component" value="Unassembled WGS sequence"/>
</dbReference>
<name>A0ABU6GTM4_9BACL</name>
<keyword evidence="4" id="KW-1185">Reference proteome</keyword>
<evidence type="ECO:0000313" key="4">
    <source>
        <dbReference type="Proteomes" id="UP001344632"/>
    </source>
</evidence>
<dbReference type="Gene3D" id="3.40.50.360">
    <property type="match status" value="1"/>
</dbReference>
<feature type="domain" description="NADPH-dependent FMN reductase-like" evidence="2">
    <location>
        <begin position="8"/>
        <end position="149"/>
    </location>
</feature>
<protein>
    <submittedName>
        <fullName evidence="3">NAD(P)H-dependent oxidoreductase</fullName>
    </submittedName>
</protein>
<dbReference type="PANTHER" id="PTHR30543">
    <property type="entry name" value="CHROMATE REDUCTASE"/>
    <property type="match status" value="1"/>
</dbReference>
<evidence type="ECO:0000256" key="1">
    <source>
        <dbReference type="ARBA" id="ARBA00009428"/>
    </source>
</evidence>
<comment type="similarity">
    <text evidence="1">Belongs to the azoreductase type 2 family.</text>
</comment>
<evidence type="ECO:0000259" key="2">
    <source>
        <dbReference type="Pfam" id="PF03358"/>
    </source>
</evidence>
<accession>A0ABU6GTM4</accession>
<organism evidence="3 4">
    <name type="scientific">Paenibacillus dokdonensis</name>
    <dbReference type="NCBI Taxonomy" id="2567944"/>
    <lineage>
        <taxon>Bacteria</taxon>
        <taxon>Bacillati</taxon>
        <taxon>Bacillota</taxon>
        <taxon>Bacilli</taxon>
        <taxon>Bacillales</taxon>
        <taxon>Paenibacillaceae</taxon>
        <taxon>Paenibacillus</taxon>
    </lineage>
</organism>
<dbReference type="Pfam" id="PF03358">
    <property type="entry name" value="FMN_red"/>
    <property type="match status" value="1"/>
</dbReference>
<sequence length="183" mass="19916">MNSNTVLNIVGISGSLRNKSSNTNLLRALSELAPENMNISIFDGIGDLPHFNPELDDEPPASVTCFREQMKEADGLIISTPEYAHGVPGVLKNALDWLVPSGELYEKPLVVLSASPLETGGEKAHDSILLTLRMMTARITPGGSLCIPFINKKINAEYEVTDELLREKLKAMLIQLGQTAESK</sequence>
<reference evidence="3 4" key="1">
    <citation type="submission" date="2023-03" db="EMBL/GenBank/DDBJ databases">
        <title>Bacillus Genome Sequencing.</title>
        <authorList>
            <person name="Dunlap C."/>
        </authorList>
    </citation>
    <scope>NUCLEOTIDE SEQUENCE [LARGE SCALE GENOMIC DNA]</scope>
    <source>
        <strain evidence="3 4">BD-525</strain>
    </source>
</reference>
<dbReference type="RefSeq" id="WP_326090839.1">
    <property type="nucleotide sequence ID" value="NZ_JARLKZ010000021.1"/>
</dbReference>
<dbReference type="EMBL" id="JARLKZ010000021">
    <property type="protein sequence ID" value="MEC0243105.1"/>
    <property type="molecule type" value="Genomic_DNA"/>
</dbReference>
<dbReference type="InterPro" id="IPR005025">
    <property type="entry name" value="FMN_Rdtase-like_dom"/>
</dbReference>